<dbReference type="AlphaFoldDB" id="A0A9W7G5V5"/>
<proteinExistence type="predicted"/>
<name>A0A9W7G5V5_9STRA</name>
<evidence type="ECO:0000313" key="2">
    <source>
        <dbReference type="Proteomes" id="UP001165082"/>
    </source>
</evidence>
<organism evidence="1 2">
    <name type="scientific">Triparma retinervis</name>
    <dbReference type="NCBI Taxonomy" id="2557542"/>
    <lineage>
        <taxon>Eukaryota</taxon>
        <taxon>Sar</taxon>
        <taxon>Stramenopiles</taxon>
        <taxon>Ochrophyta</taxon>
        <taxon>Bolidophyceae</taxon>
        <taxon>Parmales</taxon>
        <taxon>Triparmaceae</taxon>
        <taxon>Triparma</taxon>
    </lineage>
</organism>
<dbReference type="Proteomes" id="UP001165082">
    <property type="component" value="Unassembled WGS sequence"/>
</dbReference>
<dbReference type="EMBL" id="BRXZ01007804">
    <property type="protein sequence ID" value="GMI34320.1"/>
    <property type="molecule type" value="Genomic_DNA"/>
</dbReference>
<sequence>MSSHLGHICEHLNCPSPFDSRVNILERGHGDIETLMMSSSTSCSSASPEIAMGVLHAIRRLSSLPANNNDAHHILVVGDSIHQQDCMGAHQIICALAALPESEGRVNSKTFKPDLHVDFDGNLKQARSLKNCCVAPGWGGAPPTDPLSFTPYPLGCFMEHVVFDHPTFERPVSITTIDAYSYSPHNQHTVDMDKQKAGQRYKDFVVSIENVRKLGNAFDTLVLAAGYHYGRTDVELEEEAVQEYTNLVRDISEVVNDHRNGWLIEHPPQSYPYPGGNFRNLDVSVSQWKEGKHCQDCLVVVDFRSPLAQLTFSRYGVGTAQR</sequence>
<keyword evidence="2" id="KW-1185">Reference proteome</keyword>
<protein>
    <submittedName>
        <fullName evidence="1">Uncharacterized protein</fullName>
    </submittedName>
</protein>
<accession>A0A9W7G5V5</accession>
<evidence type="ECO:0000313" key="1">
    <source>
        <dbReference type="EMBL" id="GMI34320.1"/>
    </source>
</evidence>
<comment type="caution">
    <text evidence="1">The sequence shown here is derived from an EMBL/GenBank/DDBJ whole genome shotgun (WGS) entry which is preliminary data.</text>
</comment>
<reference evidence="1" key="1">
    <citation type="submission" date="2022-07" db="EMBL/GenBank/DDBJ databases">
        <title>Genome analysis of Parmales, a sister group of diatoms, reveals the evolutionary specialization of diatoms from phago-mixotrophs to photoautotrophs.</title>
        <authorList>
            <person name="Ban H."/>
            <person name="Sato S."/>
            <person name="Yoshikawa S."/>
            <person name="Kazumasa Y."/>
            <person name="Nakamura Y."/>
            <person name="Ichinomiya M."/>
            <person name="Saitoh K."/>
            <person name="Sato N."/>
            <person name="Blanc-Mathieu R."/>
            <person name="Endo H."/>
            <person name="Kuwata A."/>
            <person name="Ogata H."/>
        </authorList>
    </citation>
    <scope>NUCLEOTIDE SEQUENCE</scope>
</reference>
<gene>
    <name evidence="1" type="ORF">TrRE_jg9154</name>
</gene>
<dbReference type="OrthoDB" id="10309865at2759"/>